<dbReference type="Proteomes" id="UP000219338">
    <property type="component" value="Unassembled WGS sequence"/>
</dbReference>
<name>A0A284RHF9_ARMOS</name>
<gene>
    <name evidence="2" type="ORF">ARMOST_11520</name>
</gene>
<dbReference type="AlphaFoldDB" id="A0A284RHF9"/>
<dbReference type="EMBL" id="FUEG01000009">
    <property type="protein sequence ID" value="SJL08157.1"/>
    <property type="molecule type" value="Genomic_DNA"/>
</dbReference>
<evidence type="ECO:0000313" key="2">
    <source>
        <dbReference type="EMBL" id="SJL08157.1"/>
    </source>
</evidence>
<evidence type="ECO:0000256" key="1">
    <source>
        <dbReference type="SAM" id="MobiDB-lite"/>
    </source>
</evidence>
<dbReference type="OMA" id="ENTFMMA"/>
<dbReference type="STRING" id="47428.A0A284RHF9"/>
<proteinExistence type="predicted"/>
<feature type="region of interest" description="Disordered" evidence="1">
    <location>
        <begin position="250"/>
        <end position="270"/>
    </location>
</feature>
<feature type="compositionally biased region" description="Basic and acidic residues" evidence="1">
    <location>
        <begin position="254"/>
        <end position="264"/>
    </location>
</feature>
<evidence type="ECO:0000313" key="3">
    <source>
        <dbReference type="Proteomes" id="UP000219338"/>
    </source>
</evidence>
<keyword evidence="3" id="KW-1185">Reference proteome</keyword>
<reference evidence="3" key="1">
    <citation type="journal article" date="2017" name="Nat. Ecol. Evol.">
        <title>Genome expansion and lineage-specific genetic innovations in the forest pathogenic fungi Armillaria.</title>
        <authorList>
            <person name="Sipos G."/>
            <person name="Prasanna A.N."/>
            <person name="Walter M.C."/>
            <person name="O'Connor E."/>
            <person name="Balint B."/>
            <person name="Krizsan K."/>
            <person name="Kiss B."/>
            <person name="Hess J."/>
            <person name="Varga T."/>
            <person name="Slot J."/>
            <person name="Riley R."/>
            <person name="Boka B."/>
            <person name="Rigling D."/>
            <person name="Barry K."/>
            <person name="Lee J."/>
            <person name="Mihaltcheva S."/>
            <person name="LaButti K."/>
            <person name="Lipzen A."/>
            <person name="Waldron R."/>
            <person name="Moloney N.M."/>
            <person name="Sperisen C."/>
            <person name="Kredics L."/>
            <person name="Vagvoelgyi C."/>
            <person name="Patrignani A."/>
            <person name="Fitzpatrick D."/>
            <person name="Nagy I."/>
            <person name="Doyle S."/>
            <person name="Anderson J.B."/>
            <person name="Grigoriev I.V."/>
            <person name="Gueldener U."/>
            <person name="Muensterkoetter M."/>
            <person name="Nagy L.G."/>
        </authorList>
    </citation>
    <scope>NUCLEOTIDE SEQUENCE [LARGE SCALE GENOMIC DNA]</scope>
    <source>
        <strain evidence="3">C18/9</strain>
    </source>
</reference>
<dbReference type="OrthoDB" id="3269456at2759"/>
<organism evidence="2 3">
    <name type="scientific">Armillaria ostoyae</name>
    <name type="common">Armillaria root rot fungus</name>
    <dbReference type="NCBI Taxonomy" id="47428"/>
    <lineage>
        <taxon>Eukaryota</taxon>
        <taxon>Fungi</taxon>
        <taxon>Dikarya</taxon>
        <taxon>Basidiomycota</taxon>
        <taxon>Agaricomycotina</taxon>
        <taxon>Agaricomycetes</taxon>
        <taxon>Agaricomycetidae</taxon>
        <taxon>Agaricales</taxon>
        <taxon>Marasmiineae</taxon>
        <taxon>Physalacriaceae</taxon>
        <taxon>Armillaria</taxon>
    </lineage>
</organism>
<accession>A0A284RHF9</accession>
<protein>
    <submittedName>
        <fullName evidence="2">Uncharacterized protein</fullName>
    </submittedName>
</protein>
<sequence>MGDVVLQKDDDEHVWCLVKKQGDDEMEEMVFACNGVIGDADLPPVIRTLGSMRENTFMMAQSVTVMGLGCQSFEDTILTLQEIRLTAEREFKTGMLEKWNAGAYRGFPVFALSNRYFCTLKDGAHQEEVPFSKDVDPVGILQRLARNDLIHTEENEVQYFKSSVDEDGKRRYQWAQPQLFRVGDIVEVQCSVIIVKGKGTKHRMKLVLRAIALLDCEIALEAKRKLSKVRTTEENKTRRLKRKVGYLEDEEDGETMHKKARECQDMDESG</sequence>